<dbReference type="InterPro" id="IPR003744">
    <property type="entry name" value="YhhQ"/>
</dbReference>
<dbReference type="OrthoDB" id="9805479at2"/>
<feature type="transmembrane region" description="Helical" evidence="1">
    <location>
        <begin position="141"/>
        <end position="167"/>
    </location>
</feature>
<keyword evidence="3" id="KW-1185">Reference proteome</keyword>
<proteinExistence type="inferred from homology"/>
<name>K1LYX4_9LACT</name>
<dbReference type="STRING" id="883111.HMPREF9706_00598"/>
<organism evidence="2 3">
    <name type="scientific">Facklamia hominis CCUG 36813</name>
    <dbReference type="NCBI Taxonomy" id="883111"/>
    <lineage>
        <taxon>Bacteria</taxon>
        <taxon>Bacillati</taxon>
        <taxon>Bacillota</taxon>
        <taxon>Bacilli</taxon>
        <taxon>Lactobacillales</taxon>
        <taxon>Aerococcaceae</taxon>
        <taxon>Facklamia</taxon>
    </lineage>
</organism>
<evidence type="ECO:0000313" key="2">
    <source>
        <dbReference type="EMBL" id="EKB55243.1"/>
    </source>
</evidence>
<dbReference type="RefSeq" id="WP_006907915.1">
    <property type="nucleotide sequence ID" value="NZ_JH932292.1"/>
</dbReference>
<dbReference type="HOGENOM" id="CLU_075503_1_2_9"/>
<dbReference type="EMBL" id="AGZD01000006">
    <property type="protein sequence ID" value="EKB55243.1"/>
    <property type="molecule type" value="Genomic_DNA"/>
</dbReference>
<dbReference type="PATRIC" id="fig|883111.3.peg.603"/>
<dbReference type="AlphaFoldDB" id="K1LYX4"/>
<dbReference type="NCBIfam" id="TIGR00697">
    <property type="entry name" value="queuosine precursor transporter"/>
    <property type="match status" value="1"/>
</dbReference>
<dbReference type="PANTHER" id="PTHR34300:SF2">
    <property type="entry name" value="QUEUOSINE PRECURSOR TRANSPORTER-RELATED"/>
    <property type="match status" value="1"/>
</dbReference>
<keyword evidence="1" id="KW-1133">Transmembrane helix</keyword>
<feature type="transmembrane region" description="Helical" evidence="1">
    <location>
        <begin position="173"/>
        <end position="195"/>
    </location>
</feature>
<dbReference type="Proteomes" id="UP000004465">
    <property type="component" value="Unassembled WGS sequence"/>
</dbReference>
<dbReference type="PANTHER" id="PTHR34300">
    <property type="entry name" value="QUEUOSINE PRECURSOR TRANSPORTER-RELATED"/>
    <property type="match status" value="1"/>
</dbReference>
<protein>
    <recommendedName>
        <fullName evidence="1">Probable queuosine precursor transporter</fullName>
        <shortName evidence="1">Q precursor transporter</shortName>
    </recommendedName>
</protein>
<comment type="caution">
    <text evidence="2">The sequence shown here is derived from an EMBL/GenBank/DDBJ whole genome shotgun (WGS) entry which is preliminary data.</text>
</comment>
<sequence length="214" mass="23796">MKKQRLLTLLPLLYAAYASSLLAMNLLATKQFDLWQFTVTTGILVSPIAFIIQDLATEVFGFRIAKRMILTGFVILIVASLVYQLAILIPPSNFWSNQAAFASILSTTLRISLASLTAYLVGSLVNAKIMDQLKRGYPDSLFFRAITSTIFGQLLDNLLFAFLAFWGVLPLSALISMVIGGTLFETIYEIVLYPLTRLLIRLSQNYLGDEIDAI</sequence>
<comment type="subcellular location">
    <subcellularLocation>
        <location evidence="1">Cell membrane</location>
        <topology evidence="1">Multi-pass membrane protein</topology>
    </subcellularLocation>
</comment>
<comment type="function">
    <text evidence="1">Involved in the import of queuosine (Q) precursors, required for Q precursor salvage.</text>
</comment>
<keyword evidence="1" id="KW-1003">Cell membrane</keyword>
<feature type="transmembrane region" description="Helical" evidence="1">
    <location>
        <begin position="68"/>
        <end position="89"/>
    </location>
</feature>
<dbReference type="Pfam" id="PF02592">
    <property type="entry name" value="Vut_1"/>
    <property type="match status" value="1"/>
</dbReference>
<gene>
    <name evidence="2" type="ORF">HMPREF9706_00598</name>
</gene>
<keyword evidence="1" id="KW-0813">Transport</keyword>
<dbReference type="GO" id="GO:0022857">
    <property type="term" value="F:transmembrane transporter activity"/>
    <property type="evidence" value="ECO:0007669"/>
    <property type="project" value="UniProtKB-UniRule"/>
</dbReference>
<evidence type="ECO:0000313" key="3">
    <source>
        <dbReference type="Proteomes" id="UP000004465"/>
    </source>
</evidence>
<keyword evidence="1" id="KW-0472">Membrane</keyword>
<feature type="transmembrane region" description="Helical" evidence="1">
    <location>
        <begin position="101"/>
        <end position="121"/>
    </location>
</feature>
<evidence type="ECO:0000256" key="1">
    <source>
        <dbReference type="HAMAP-Rule" id="MF_02088"/>
    </source>
</evidence>
<comment type="similarity">
    <text evidence="1">Belongs to the vitamin uptake transporter (VUT/ECF) (TC 2.A.88) family. Q precursor transporter subfamily.</text>
</comment>
<keyword evidence="1" id="KW-0812">Transmembrane</keyword>
<dbReference type="HAMAP" id="MF_02088">
    <property type="entry name" value="Q_prec_transport"/>
    <property type="match status" value="1"/>
</dbReference>
<reference evidence="2 3" key="1">
    <citation type="submission" date="2012-07" db="EMBL/GenBank/DDBJ databases">
        <title>The Genome Sequence of Facklamia hominis CCUG 36813.</title>
        <authorList>
            <consortium name="The Broad Institute Genome Sequencing Platform"/>
            <person name="Earl A."/>
            <person name="Ward D."/>
            <person name="Feldgarden M."/>
            <person name="Gevers D."/>
            <person name="Huys G."/>
            <person name="Walker B."/>
            <person name="Young S.K."/>
            <person name="Zeng Q."/>
            <person name="Gargeya S."/>
            <person name="Fitzgerald M."/>
            <person name="Haas B."/>
            <person name="Abouelleil A."/>
            <person name="Alvarado L."/>
            <person name="Arachchi H.M."/>
            <person name="Berlin A.M."/>
            <person name="Chapman S.B."/>
            <person name="Goldberg J."/>
            <person name="Griggs A."/>
            <person name="Gujja S."/>
            <person name="Hansen M."/>
            <person name="Howarth C."/>
            <person name="Imamovic A."/>
            <person name="Larimer J."/>
            <person name="McCowen C."/>
            <person name="Montmayeur A."/>
            <person name="Murphy C."/>
            <person name="Neiman D."/>
            <person name="Pearson M."/>
            <person name="Priest M."/>
            <person name="Roberts A."/>
            <person name="Saif S."/>
            <person name="Shea T."/>
            <person name="Sisk P."/>
            <person name="Sykes S."/>
            <person name="Wortman J."/>
            <person name="Nusbaum C."/>
            <person name="Birren B."/>
        </authorList>
    </citation>
    <scope>NUCLEOTIDE SEQUENCE [LARGE SCALE GENOMIC DNA]</scope>
    <source>
        <strain evidence="2 3">CCUG 36813</strain>
    </source>
</reference>
<dbReference type="GO" id="GO:0005886">
    <property type="term" value="C:plasma membrane"/>
    <property type="evidence" value="ECO:0007669"/>
    <property type="project" value="UniProtKB-SubCell"/>
</dbReference>
<accession>K1LYX4</accession>
<feature type="transmembrane region" description="Helical" evidence="1">
    <location>
        <begin position="34"/>
        <end position="56"/>
    </location>
</feature>